<keyword evidence="4" id="KW-1185">Reference proteome</keyword>
<gene>
    <name evidence="3" type="ORF">ED236_09360</name>
</gene>
<dbReference type="Proteomes" id="UP000275137">
    <property type="component" value="Unassembled WGS sequence"/>
</dbReference>
<evidence type="ECO:0000256" key="1">
    <source>
        <dbReference type="ARBA" id="ARBA00023125"/>
    </source>
</evidence>
<proteinExistence type="predicted"/>
<dbReference type="InterPro" id="IPR027417">
    <property type="entry name" value="P-loop_NTPase"/>
</dbReference>
<keyword evidence="3" id="KW-0067">ATP-binding</keyword>
<dbReference type="InterPro" id="IPR003593">
    <property type="entry name" value="AAA+_ATPase"/>
</dbReference>
<name>A0A3N0UZ64_9PROT</name>
<comment type="caution">
    <text evidence="3">The sequence shown here is derived from an EMBL/GenBank/DDBJ whole genome shotgun (WGS) entry which is preliminary data.</text>
</comment>
<dbReference type="InterPro" id="IPR036390">
    <property type="entry name" value="WH_DNA-bd_sf"/>
</dbReference>
<evidence type="ECO:0000313" key="3">
    <source>
        <dbReference type="EMBL" id="ROH85564.1"/>
    </source>
</evidence>
<dbReference type="InterPro" id="IPR036388">
    <property type="entry name" value="WH-like_DNA-bd_sf"/>
</dbReference>
<dbReference type="AlphaFoldDB" id="A0A3N0UZ64"/>
<dbReference type="GO" id="GO:0005524">
    <property type="term" value="F:ATP binding"/>
    <property type="evidence" value="ECO:0007669"/>
    <property type="project" value="UniProtKB-KW"/>
</dbReference>
<keyword evidence="1" id="KW-0238">DNA-binding</keyword>
<sequence>MDDVAPPVDRLPVAPRKLEETGLDPILISEIIAKIVYHQGKTQLTQIVSKIKLPAPIVSQLLDEMVIDRMLEVVKRGVNDAEVIYQLTDGGKQRAEEYMSRCRYTGAAPVTLDDYRQQVQRQSVRNNRVTQQDIRHAYAGITLNPEVMDCVGAAMNSGKPLFIYGPPGSGKTYIAEKLDRLMPGLVAIPHAIVVDGEIIQVFDPLLHLPVAPAEAGSSIERRRDDERWLLCRRPLVLTGGELSIEMLDLRYDARSGFYQAPPHFKANNGIFIVDDLGRQQSPPEQLMNRWIVPMDRQYDHLALHTGYKFTVPFDVTLVFSTNLAPEALADEAFLRRLGYKIYVGEMAEADYRVLVQQVCQRRQVPFDEAGFRYLVDNLHRPSARPLMACYPNDLLGQLVDYSRYYALDPLMQPDRLRQAWDTYFSTPGRRM</sequence>
<dbReference type="SUPFAM" id="SSF52540">
    <property type="entry name" value="P-loop containing nucleoside triphosphate hydrolases"/>
    <property type="match status" value="1"/>
</dbReference>
<accession>A0A3N0UZ64</accession>
<dbReference type="GO" id="GO:0003677">
    <property type="term" value="F:DNA binding"/>
    <property type="evidence" value="ECO:0007669"/>
    <property type="project" value="UniProtKB-KW"/>
</dbReference>
<dbReference type="SUPFAM" id="SSF46785">
    <property type="entry name" value="Winged helix' DNA-binding domain"/>
    <property type="match status" value="1"/>
</dbReference>
<reference evidence="3 4" key="1">
    <citation type="submission" date="2018-10" db="EMBL/GenBank/DDBJ databases">
        <authorList>
            <person name="Chen W.-M."/>
        </authorList>
    </citation>
    <scope>NUCLEOTIDE SEQUENCE [LARGE SCALE GENOMIC DNA]</scope>
    <source>
        <strain evidence="3 4">H-5</strain>
    </source>
</reference>
<dbReference type="Gene3D" id="3.40.50.300">
    <property type="entry name" value="P-loop containing nucleotide triphosphate hydrolases"/>
    <property type="match status" value="1"/>
</dbReference>
<keyword evidence="3" id="KW-0547">Nucleotide-binding</keyword>
<organism evidence="3 4">
    <name type="scientific">Pseudomethylobacillus aquaticus</name>
    <dbReference type="NCBI Taxonomy" id="2676064"/>
    <lineage>
        <taxon>Bacteria</taxon>
        <taxon>Pseudomonadati</taxon>
        <taxon>Pseudomonadota</taxon>
        <taxon>Betaproteobacteria</taxon>
        <taxon>Nitrosomonadales</taxon>
        <taxon>Methylophilaceae</taxon>
        <taxon>Pseudomethylobacillus</taxon>
    </lineage>
</organism>
<dbReference type="RefSeq" id="WP_123237883.1">
    <property type="nucleotide sequence ID" value="NZ_RJVP01000005.1"/>
</dbReference>
<dbReference type="SMART" id="SM00382">
    <property type="entry name" value="AAA"/>
    <property type="match status" value="1"/>
</dbReference>
<feature type="domain" description="AAA+ ATPase" evidence="2">
    <location>
        <begin position="157"/>
        <end position="347"/>
    </location>
</feature>
<evidence type="ECO:0000259" key="2">
    <source>
        <dbReference type="SMART" id="SM00382"/>
    </source>
</evidence>
<dbReference type="Gene3D" id="1.10.10.10">
    <property type="entry name" value="Winged helix-like DNA-binding domain superfamily/Winged helix DNA-binding domain"/>
    <property type="match status" value="1"/>
</dbReference>
<evidence type="ECO:0000313" key="4">
    <source>
        <dbReference type="Proteomes" id="UP000275137"/>
    </source>
</evidence>
<protein>
    <submittedName>
        <fullName evidence="3">ATP-binding protein</fullName>
    </submittedName>
</protein>
<dbReference type="EMBL" id="RJVP01000005">
    <property type="protein sequence ID" value="ROH85564.1"/>
    <property type="molecule type" value="Genomic_DNA"/>
</dbReference>